<accession>A0A5S3Z182</accession>
<feature type="region of interest" description="Disordered" evidence="1">
    <location>
        <begin position="153"/>
        <end position="182"/>
    </location>
</feature>
<dbReference type="AlphaFoldDB" id="A0A5S3Z182"/>
<keyword evidence="2" id="KW-0540">Nuclease</keyword>
<proteinExistence type="predicted"/>
<dbReference type="EMBL" id="PNCG01000016">
    <property type="protein sequence ID" value="TMP85992.1"/>
    <property type="molecule type" value="Genomic_DNA"/>
</dbReference>
<dbReference type="Pfam" id="PF09517">
    <property type="entry name" value="RE_Eco29kI"/>
    <property type="match status" value="1"/>
</dbReference>
<name>A0A5S3Z182_9GAMM</name>
<evidence type="ECO:0000313" key="3">
    <source>
        <dbReference type="Proteomes" id="UP000305874"/>
    </source>
</evidence>
<reference evidence="3" key="2">
    <citation type="submission" date="2019-06" db="EMBL/GenBank/DDBJ databases">
        <title>Co-occurence of chitin degradation, pigmentation and bioactivity in marine Pseudoalteromonas.</title>
        <authorList>
            <person name="Sonnenschein E.C."/>
            <person name="Bech P.K."/>
        </authorList>
    </citation>
    <scope>NUCLEOTIDE SEQUENCE [LARGE SCALE GENOMIC DNA]</scope>
    <source>
        <strain evidence="3">S2897</strain>
    </source>
</reference>
<organism evidence="2 3">
    <name type="scientific">Pseudoalteromonas ruthenica</name>
    <dbReference type="NCBI Taxonomy" id="151081"/>
    <lineage>
        <taxon>Bacteria</taxon>
        <taxon>Pseudomonadati</taxon>
        <taxon>Pseudomonadota</taxon>
        <taxon>Gammaproteobacteria</taxon>
        <taxon>Alteromonadales</taxon>
        <taxon>Pseudoalteromonadaceae</taxon>
        <taxon>Pseudoalteromonas</taxon>
    </lineage>
</organism>
<sequence>MILMTINVIAQTFQSHQLIQLANEAARFLEATPKHILPIASQFMGSGVYALYYNGADKDYAGIGNVPIYVGKAVPTGARTGSMVRKEEPKLKSRLNEHARSIQQASNLKIADFKCQFMIIPVDMSAIIPVVESMLINKYRPIWNTQIDGFGNHDPGKGRYEQARSAWDRKHPGRKWADKLQS</sequence>
<keyword evidence="2" id="KW-0255">Endonuclease</keyword>
<protein>
    <submittedName>
        <fullName evidence="2">Eco29kI family restriction endonuclease</fullName>
    </submittedName>
</protein>
<dbReference type="GO" id="GO:0004519">
    <property type="term" value="F:endonuclease activity"/>
    <property type="evidence" value="ECO:0007669"/>
    <property type="project" value="UniProtKB-KW"/>
</dbReference>
<evidence type="ECO:0000313" key="2">
    <source>
        <dbReference type="EMBL" id="TMP85992.1"/>
    </source>
</evidence>
<keyword evidence="2" id="KW-0378">Hydrolase</keyword>
<evidence type="ECO:0000256" key="1">
    <source>
        <dbReference type="SAM" id="MobiDB-lite"/>
    </source>
</evidence>
<reference evidence="2 3" key="1">
    <citation type="submission" date="2017-12" db="EMBL/GenBank/DDBJ databases">
        <authorList>
            <person name="Paulsen S."/>
            <person name="Gram L.K."/>
        </authorList>
    </citation>
    <scope>NUCLEOTIDE SEQUENCE [LARGE SCALE GENOMIC DNA]</scope>
    <source>
        <strain evidence="2 3">S2897</strain>
    </source>
</reference>
<dbReference type="Proteomes" id="UP000305874">
    <property type="component" value="Unassembled WGS sequence"/>
</dbReference>
<feature type="compositionally biased region" description="Basic and acidic residues" evidence="1">
    <location>
        <begin position="154"/>
        <end position="182"/>
    </location>
</feature>
<gene>
    <name evidence="2" type="ORF">CWC05_15425</name>
</gene>
<dbReference type="InterPro" id="IPR018575">
    <property type="entry name" value="Restrct_endonuc_II_Eco29kI"/>
</dbReference>
<comment type="caution">
    <text evidence="2">The sequence shown here is derived from an EMBL/GenBank/DDBJ whole genome shotgun (WGS) entry which is preliminary data.</text>
</comment>